<dbReference type="NCBIfam" id="TIGR01529">
    <property type="entry name" value="argR_whole"/>
    <property type="match status" value="1"/>
</dbReference>
<dbReference type="InterPro" id="IPR020899">
    <property type="entry name" value="Arg_repress_C"/>
</dbReference>
<comment type="pathway">
    <text evidence="7">Amino-acid biosynthesis; L-arginine biosynthesis [regulation].</text>
</comment>
<evidence type="ECO:0000313" key="12">
    <source>
        <dbReference type="EMBL" id="REJ27208.1"/>
    </source>
</evidence>
<accession>A0A150M770</accession>
<dbReference type="SUPFAM" id="SSF55252">
    <property type="entry name" value="C-terminal domain of arginine repressor"/>
    <property type="match status" value="1"/>
</dbReference>
<evidence type="ECO:0000259" key="10">
    <source>
        <dbReference type="Pfam" id="PF02863"/>
    </source>
</evidence>
<dbReference type="InterPro" id="IPR036388">
    <property type="entry name" value="WH-like_DNA-bd_sf"/>
</dbReference>
<evidence type="ECO:0000256" key="4">
    <source>
        <dbReference type="ARBA" id="ARBA00023015"/>
    </source>
</evidence>
<evidence type="ECO:0000313" key="11">
    <source>
        <dbReference type="EMBL" id="KYD20480.1"/>
    </source>
</evidence>
<dbReference type="Proteomes" id="UP000075683">
    <property type="component" value="Unassembled WGS sequence"/>
</dbReference>
<dbReference type="AlphaFoldDB" id="A0A150M770"/>
<sequence>MNKEKRHFKIKELIQKYEIKTQDELVQYLSKEGFHVTQATVSRDLKELHLVKVPSPGGGYKYSLTQEQNVSVVPKLKKLLTDVLVKVDYAQHLVVLKTIPGNAHPVGVLIDQLDWKEIVGTVCGDDTCLIITRNNGDASKLTKRFRELLT</sequence>
<organism evidence="11 13">
    <name type="scientific">Caldibacillus debilis</name>
    <dbReference type="NCBI Taxonomy" id="301148"/>
    <lineage>
        <taxon>Bacteria</taxon>
        <taxon>Bacillati</taxon>
        <taxon>Bacillota</taxon>
        <taxon>Bacilli</taxon>
        <taxon>Bacillales</taxon>
        <taxon>Bacillaceae</taxon>
        <taxon>Caldibacillus</taxon>
    </lineage>
</organism>
<dbReference type="GO" id="GO:0003700">
    <property type="term" value="F:DNA-binding transcription factor activity"/>
    <property type="evidence" value="ECO:0007669"/>
    <property type="project" value="UniProtKB-UniRule"/>
</dbReference>
<dbReference type="GO" id="GO:0005737">
    <property type="term" value="C:cytoplasm"/>
    <property type="evidence" value="ECO:0007669"/>
    <property type="project" value="UniProtKB-SubCell"/>
</dbReference>
<comment type="subcellular location">
    <subcellularLocation>
        <location evidence="1 7">Cytoplasm</location>
    </subcellularLocation>
</comment>
<dbReference type="OrthoDB" id="9807089at2"/>
<dbReference type="HAMAP" id="MF_00173">
    <property type="entry name" value="Arg_repressor"/>
    <property type="match status" value="1"/>
</dbReference>
<dbReference type="STRING" id="301148.B4135_1858"/>
<evidence type="ECO:0000256" key="5">
    <source>
        <dbReference type="ARBA" id="ARBA00023125"/>
    </source>
</evidence>
<evidence type="ECO:0000256" key="3">
    <source>
        <dbReference type="ARBA" id="ARBA00022490"/>
    </source>
</evidence>
<proteinExistence type="inferred from homology"/>
<dbReference type="PANTHER" id="PTHR34471:SF1">
    <property type="entry name" value="ARGININE REPRESSOR"/>
    <property type="match status" value="1"/>
</dbReference>
<dbReference type="InterPro" id="IPR020900">
    <property type="entry name" value="Arg_repress_DNA-bd"/>
</dbReference>
<dbReference type="Proteomes" id="UP000257014">
    <property type="component" value="Unassembled WGS sequence"/>
</dbReference>
<dbReference type="PATRIC" id="fig|301148.3.peg.2894"/>
<name>A0A150M770_9BACI</name>
<keyword evidence="3 7" id="KW-0963">Cytoplasm</keyword>
<reference evidence="11 13" key="1">
    <citation type="submission" date="2016-01" db="EMBL/GenBank/DDBJ databases">
        <title>Draft Genome Sequences of Seven Thermophilic Sporeformers Isolated from Foods.</title>
        <authorList>
            <person name="Berendsen E.M."/>
            <person name="Wells-Bennik M.H."/>
            <person name="Krawcyk A.O."/>
            <person name="De Jong A."/>
            <person name="Holsappel S."/>
            <person name="Eijlander R.T."/>
            <person name="Kuipers O.P."/>
        </authorList>
    </citation>
    <scope>NUCLEOTIDE SEQUENCE [LARGE SCALE GENOMIC DNA]</scope>
    <source>
        <strain evidence="11 13">B4135</strain>
    </source>
</reference>
<keyword evidence="7" id="KW-0028">Amino-acid biosynthesis</keyword>
<dbReference type="SUPFAM" id="SSF46785">
    <property type="entry name" value="Winged helix' DNA-binding domain"/>
    <property type="match status" value="1"/>
</dbReference>
<dbReference type="GO" id="GO:0006526">
    <property type="term" value="P:L-arginine biosynthetic process"/>
    <property type="evidence" value="ECO:0007669"/>
    <property type="project" value="UniProtKB-UniPathway"/>
</dbReference>
<dbReference type="Pfam" id="PF02863">
    <property type="entry name" value="Arg_repressor_C"/>
    <property type="match status" value="1"/>
</dbReference>
<feature type="domain" description="Arginine repressor C-terminal" evidence="10">
    <location>
        <begin position="81"/>
        <end position="146"/>
    </location>
</feature>
<dbReference type="EMBL" id="QEWE01000022">
    <property type="protein sequence ID" value="REJ27208.1"/>
    <property type="molecule type" value="Genomic_DNA"/>
</dbReference>
<dbReference type="UniPathway" id="UPA00068"/>
<evidence type="ECO:0000256" key="2">
    <source>
        <dbReference type="ARBA" id="ARBA00008316"/>
    </source>
</evidence>
<dbReference type="InterPro" id="IPR036251">
    <property type="entry name" value="Arg_repress_C_sf"/>
</dbReference>
<evidence type="ECO:0000256" key="8">
    <source>
        <dbReference type="NCBIfam" id="TIGR01529"/>
    </source>
</evidence>
<reference evidence="12 14" key="2">
    <citation type="submission" date="2018-03" db="EMBL/GenBank/DDBJ databases">
        <authorList>
            <person name="Keele B.F."/>
        </authorList>
    </citation>
    <scope>NUCLEOTIDE SEQUENCE [LARGE SCALE GENOMIC DNA]</scope>
    <source>
        <strain evidence="12">ZCTH4_d</strain>
    </source>
</reference>
<dbReference type="Gene3D" id="1.10.10.10">
    <property type="entry name" value="Winged helix-like DNA-binding domain superfamily/Winged helix DNA-binding domain"/>
    <property type="match status" value="1"/>
</dbReference>
<dbReference type="InterPro" id="IPR001669">
    <property type="entry name" value="Arg_repress"/>
</dbReference>
<dbReference type="PANTHER" id="PTHR34471">
    <property type="entry name" value="ARGININE REPRESSOR"/>
    <property type="match status" value="1"/>
</dbReference>
<dbReference type="EMBL" id="LQYT01000035">
    <property type="protein sequence ID" value="KYD20480.1"/>
    <property type="molecule type" value="Genomic_DNA"/>
</dbReference>
<dbReference type="NCBIfam" id="NF003281">
    <property type="entry name" value="PRK04280.1"/>
    <property type="match status" value="1"/>
</dbReference>
<comment type="function">
    <text evidence="7">Regulates arginine biosynthesis genes.</text>
</comment>
<protein>
    <recommendedName>
        <fullName evidence="7 8">Arginine repressor</fullName>
    </recommendedName>
</protein>
<evidence type="ECO:0000259" key="9">
    <source>
        <dbReference type="Pfam" id="PF01316"/>
    </source>
</evidence>
<dbReference type="GO" id="GO:0003677">
    <property type="term" value="F:DNA binding"/>
    <property type="evidence" value="ECO:0007669"/>
    <property type="project" value="UniProtKB-KW"/>
</dbReference>
<keyword evidence="4 7" id="KW-0805">Transcription regulation</keyword>
<keyword evidence="5 7" id="KW-0238">DNA-binding</keyword>
<evidence type="ECO:0000256" key="7">
    <source>
        <dbReference type="HAMAP-Rule" id="MF_00173"/>
    </source>
</evidence>
<comment type="similarity">
    <text evidence="2 7">Belongs to the ArgR family.</text>
</comment>
<dbReference type="Gene3D" id="3.30.1360.40">
    <property type="match status" value="1"/>
</dbReference>
<dbReference type="Pfam" id="PF01316">
    <property type="entry name" value="Arg_repressor"/>
    <property type="match status" value="1"/>
</dbReference>
<dbReference type="GO" id="GO:0051259">
    <property type="term" value="P:protein complex oligomerization"/>
    <property type="evidence" value="ECO:0007669"/>
    <property type="project" value="InterPro"/>
</dbReference>
<keyword evidence="6 7" id="KW-0804">Transcription</keyword>
<comment type="caution">
    <text evidence="11">The sequence shown here is derived from an EMBL/GenBank/DDBJ whole genome shotgun (WGS) entry which is preliminary data.</text>
</comment>
<gene>
    <name evidence="7" type="primary">argR</name>
    <name evidence="11" type="ORF">B4135_1858</name>
    <name evidence="12" type="ORF">C6P37_12155</name>
</gene>
<evidence type="ECO:0000313" key="14">
    <source>
        <dbReference type="Proteomes" id="UP000257014"/>
    </source>
</evidence>
<evidence type="ECO:0000256" key="6">
    <source>
        <dbReference type="ARBA" id="ARBA00023163"/>
    </source>
</evidence>
<keyword evidence="7" id="KW-0055">Arginine biosynthesis</keyword>
<dbReference type="GO" id="GO:0034618">
    <property type="term" value="F:arginine binding"/>
    <property type="evidence" value="ECO:0007669"/>
    <property type="project" value="InterPro"/>
</dbReference>
<keyword evidence="7" id="KW-0678">Repressor</keyword>
<dbReference type="RefSeq" id="WP_061568536.1">
    <property type="nucleotide sequence ID" value="NZ_JBAIZG010000018.1"/>
</dbReference>
<dbReference type="PRINTS" id="PR01467">
    <property type="entry name" value="ARGREPRESSOR"/>
</dbReference>
<evidence type="ECO:0000313" key="13">
    <source>
        <dbReference type="Proteomes" id="UP000075683"/>
    </source>
</evidence>
<dbReference type="GO" id="GO:1900079">
    <property type="term" value="P:regulation of arginine biosynthetic process"/>
    <property type="evidence" value="ECO:0007669"/>
    <property type="project" value="UniProtKB-UniRule"/>
</dbReference>
<evidence type="ECO:0000256" key="1">
    <source>
        <dbReference type="ARBA" id="ARBA00004496"/>
    </source>
</evidence>
<dbReference type="InterPro" id="IPR036390">
    <property type="entry name" value="WH_DNA-bd_sf"/>
</dbReference>
<feature type="domain" description="Arginine repressor DNA-binding" evidence="9">
    <location>
        <begin position="1"/>
        <end position="69"/>
    </location>
</feature>